<dbReference type="Pfam" id="PF04059">
    <property type="entry name" value="RRM_2"/>
    <property type="match status" value="1"/>
</dbReference>
<keyword evidence="1 2" id="KW-0694">RNA-binding</keyword>
<evidence type="ECO:0000313" key="5">
    <source>
        <dbReference type="EMBL" id="VVT50398.1"/>
    </source>
</evidence>
<dbReference type="OrthoDB" id="417481at2759"/>
<dbReference type="SUPFAM" id="SSF54928">
    <property type="entry name" value="RNA-binding domain, RBD"/>
    <property type="match status" value="2"/>
</dbReference>
<feature type="region of interest" description="Disordered" evidence="3">
    <location>
        <begin position="122"/>
        <end position="145"/>
    </location>
</feature>
<dbReference type="PROSITE" id="PS50102">
    <property type="entry name" value="RRM"/>
    <property type="match status" value="1"/>
</dbReference>
<evidence type="ECO:0000259" key="4">
    <source>
        <dbReference type="PROSITE" id="PS50102"/>
    </source>
</evidence>
<dbReference type="InterPro" id="IPR035979">
    <property type="entry name" value="RBD_domain_sf"/>
</dbReference>
<keyword evidence="6" id="KW-1185">Reference proteome</keyword>
<feature type="region of interest" description="Disordered" evidence="3">
    <location>
        <begin position="649"/>
        <end position="670"/>
    </location>
</feature>
<dbReference type="InterPro" id="IPR034862">
    <property type="entry name" value="Fungal_Mei2-like_RRM3"/>
</dbReference>
<dbReference type="CDD" id="cd12532">
    <property type="entry name" value="RRM3_MEI2_fungi"/>
    <property type="match status" value="1"/>
</dbReference>
<gene>
    <name evidence="5" type="ORF">SAPINGB_P002743</name>
</gene>
<accession>A0A5E8BL92</accession>
<protein>
    <recommendedName>
        <fullName evidence="4">RRM domain-containing protein</fullName>
    </recommendedName>
</protein>
<name>A0A5E8BL92_9ASCO</name>
<feature type="compositionally biased region" description="Low complexity" evidence="3">
    <location>
        <begin position="661"/>
        <end position="670"/>
    </location>
</feature>
<evidence type="ECO:0000256" key="1">
    <source>
        <dbReference type="ARBA" id="ARBA00022884"/>
    </source>
</evidence>
<dbReference type="InterPro" id="IPR007201">
    <property type="entry name" value="Mei2-like_Rrm_C"/>
</dbReference>
<dbReference type="AlphaFoldDB" id="A0A5E8BL92"/>
<dbReference type="PANTHER" id="PTHR23189">
    <property type="entry name" value="RNA RECOGNITION MOTIF-CONTAINING"/>
    <property type="match status" value="1"/>
</dbReference>
<feature type="domain" description="RRM" evidence="4">
    <location>
        <begin position="504"/>
        <end position="600"/>
    </location>
</feature>
<evidence type="ECO:0000256" key="2">
    <source>
        <dbReference type="PROSITE-ProRule" id="PRU00176"/>
    </source>
</evidence>
<evidence type="ECO:0000313" key="6">
    <source>
        <dbReference type="Proteomes" id="UP000398389"/>
    </source>
</evidence>
<organism evidence="5 6">
    <name type="scientific">Magnusiomyces paraingens</name>
    <dbReference type="NCBI Taxonomy" id="2606893"/>
    <lineage>
        <taxon>Eukaryota</taxon>
        <taxon>Fungi</taxon>
        <taxon>Dikarya</taxon>
        <taxon>Ascomycota</taxon>
        <taxon>Saccharomycotina</taxon>
        <taxon>Dipodascomycetes</taxon>
        <taxon>Dipodascales</taxon>
        <taxon>Dipodascaceae</taxon>
        <taxon>Magnusiomyces</taxon>
    </lineage>
</organism>
<dbReference type="GeneID" id="43581561"/>
<evidence type="ECO:0000256" key="3">
    <source>
        <dbReference type="SAM" id="MobiDB-lite"/>
    </source>
</evidence>
<reference evidence="5 6" key="1">
    <citation type="submission" date="2019-09" db="EMBL/GenBank/DDBJ databases">
        <authorList>
            <person name="Brejova B."/>
        </authorList>
    </citation>
    <scope>NUCLEOTIDE SEQUENCE [LARGE SCALE GENOMIC DNA]</scope>
</reference>
<dbReference type="RefSeq" id="XP_031853352.1">
    <property type="nucleotide sequence ID" value="XM_031997461.1"/>
</dbReference>
<sequence length="693" mass="77778">MNENLTSTTPAQNNSFFGYSANHEPHSINRVVFGISEEDEEMESFNFENALPRSLLHSPPEYNNSSLNLASMGSKKDLDLVSSRLTTLALEPEVADEKLLSRFLNRAKKSNIKVEIPIKKLNKNNTPTTSSSASSASSAVDEKDTTRVDENLDHDLHINSPIEVQGSELMMGVTSCSFAMEKQRPFEKYNVHAYPFIPTISPPDSVSRILKITRPGSNLASLFALCAEHGDIMKIHMDSSYGDGSGIVAFYDKRSAVSAFNKLTNLGIKYGRLNVEYIFSQEQQANTPTAREALYMCKWSVLQVSFTRPVPPHIWIKLVEILGNCGNIESWNYALGMEDQIRVFQFFDVRAAVSSFQLLYQREEIDGRIFTVGFYNEHTGQLQQMTPQIMSLFYQIVSHEDIGETYLMPQGYQSEYPVLKSTLLTDNENFEENLKNGYLDLGQSHRRSSSFGYDGYYQDTFGSVQGVGASGLNSRDLDIVTKASVSKNNIVDLRRISKGLDTRTTLMLRNIPNKVDQQMLKEYLDVTNKNTYDFLYLRIDFANKCNVGYAFVSFISPEHIITFAKARAGTKWNRFNSEKICDISYANIYGKECLIEKFRNSSVMDQTMSYRPLLFHSDGELVGQPQEFPPPNNMNRKMRSIANIERIGLFSPHPKSPPNDGASQGSASGAVAGTLPMRASLGLSFLSGRHGNV</sequence>
<dbReference type="InterPro" id="IPR000504">
    <property type="entry name" value="RRM_dom"/>
</dbReference>
<dbReference type="EMBL" id="CABVLU010000002">
    <property type="protein sequence ID" value="VVT50398.1"/>
    <property type="molecule type" value="Genomic_DNA"/>
</dbReference>
<proteinExistence type="predicted"/>
<dbReference type="Proteomes" id="UP000398389">
    <property type="component" value="Unassembled WGS sequence"/>
</dbReference>
<feature type="compositionally biased region" description="Low complexity" evidence="3">
    <location>
        <begin position="130"/>
        <end position="139"/>
    </location>
</feature>
<dbReference type="GO" id="GO:0003723">
    <property type="term" value="F:RNA binding"/>
    <property type="evidence" value="ECO:0007669"/>
    <property type="project" value="UniProtKB-UniRule"/>
</dbReference>